<accession>A0ABW2LAP5</accession>
<keyword evidence="4" id="KW-1185">Reference proteome</keyword>
<evidence type="ECO:0000313" key="4">
    <source>
        <dbReference type="Proteomes" id="UP001596472"/>
    </source>
</evidence>
<evidence type="ECO:0000313" key="3">
    <source>
        <dbReference type="EMBL" id="MFC7338546.1"/>
    </source>
</evidence>
<keyword evidence="2" id="KW-0812">Transmembrane</keyword>
<dbReference type="Proteomes" id="UP001596472">
    <property type="component" value="Unassembled WGS sequence"/>
</dbReference>
<dbReference type="EMBL" id="JBHTBS010000008">
    <property type="protein sequence ID" value="MFC7338546.1"/>
    <property type="molecule type" value="Genomic_DNA"/>
</dbReference>
<reference evidence="4" key="1">
    <citation type="journal article" date="2019" name="Int. J. Syst. Evol. Microbiol.">
        <title>The Global Catalogue of Microorganisms (GCM) 10K type strain sequencing project: providing services to taxonomists for standard genome sequencing and annotation.</title>
        <authorList>
            <consortium name="The Broad Institute Genomics Platform"/>
            <consortium name="The Broad Institute Genome Sequencing Center for Infectious Disease"/>
            <person name="Wu L."/>
            <person name="Ma J."/>
        </authorList>
    </citation>
    <scope>NUCLEOTIDE SEQUENCE [LARGE SCALE GENOMIC DNA]</scope>
    <source>
        <strain evidence="4">CGMCC 4.1467</strain>
    </source>
</reference>
<feature type="region of interest" description="Disordered" evidence="1">
    <location>
        <begin position="211"/>
        <end position="230"/>
    </location>
</feature>
<sequence>MKTPALKPGFFARRVARNSNGFALIITISMMILLALLAVGLLSLSTVAIRSSKQSDAMAVARANARLGLMMAIGDLQKFAGPDQRITARADVLDENIANPRLTGVWESWDIDAKNPPSPAEYEEAQRNEKFLGWLSSSKDGKSAQEVDFARSAPTEPATLWGTGSLGDNPDVKDIVQASKVPMGSDPGAVAWAVMDEGVKARINTPFKISASTEGGRTTQLGSGQRPNSASIPGLAKLEADFFEEDSESFNTITKGISRKNMELAVDELATGTGENLKPLTHAVSISSVGLLTDTAKGGLKQDFSLLTNDTELPSPYERDLGVYATLLDLDRSAAPSDPTWGSLHELARLPLDTSALTARAGSPVLRASVPSNWTAATGSNPSSGEPGVINREPPSGMTLLPTVARVQVVFSLLTRDIYNYPKVTDTTPKPQQTQAQEQQSEIHGPWGKRFAGSSYDYLLHLLYTPVITLHNPYNVTLEFRDLKVVFGNVPFGLKVIRNGVAQTRDFAPLDKMYYQQAEQGKINKRFGMTLKTNGGTTDRPRVGSSTFRMLPGEVILFSPYIDPEITWNNDANGTGVADWRGGASDKTMNIDGIPGWRGDGIGFDLDWFCPADIRVDTHEREGTRAMEKGGVIAARAEDEFMVQFAPISVPTLSDNKFTVEIFGRTSGSQQISSSIIELDYGNPTGLQDALMGSDGYLSYPSDGSTINTMEMHSHSKTKIKENGTIRPFAIVSANAKTTSGGLNADGEDGLLATKPWCFGHANIGSFSGNIVSEHSSSHSHEFSFQRLDNGTTNLLQFDYKTGRGNFISGLTGDTGTKFGVQYDVPLAPIQTLVGLNTANPGGSSGYLPRFAHPIGNSWAHPLVNSSDISTNGDTYPYLDHSFLLNLALYDRFYFSGLGEQGGRFNASASTDVLAQNFLDGEALSDPRLAPYNPDGRPSSEFVSELINEDDAYAKVAAWQVVNGAFNINSTSVTAWKAMLGSIRDANALYNQLDKDGESVGLADLPATNSSDNEARISRFRLPVSESEVDGADPIDAYWLGPREYSDAELERLAENIVEQVRERGPFLSLAEFVNRRLGTDETAQRGALQQAIDDADLNRDFANLANAGFEITQNKVSDYRYANPEAGTGPSYQGAPGYLSQADLMSVLGNAATPRSDTFTIRGYGEARDASDKILATATCEATVQRVPEYVDSRDEAYVQPENLTSEMNKTFGRRFQITSFRWLAANEI</sequence>
<keyword evidence="2" id="KW-0472">Membrane</keyword>
<gene>
    <name evidence="3" type="ORF">ACFQY0_15225</name>
</gene>
<evidence type="ECO:0000256" key="2">
    <source>
        <dbReference type="SAM" id="Phobius"/>
    </source>
</evidence>
<feature type="compositionally biased region" description="Low complexity" evidence="1">
    <location>
        <begin position="425"/>
        <end position="440"/>
    </location>
</feature>
<keyword evidence="2" id="KW-1133">Transmembrane helix</keyword>
<evidence type="ECO:0000256" key="1">
    <source>
        <dbReference type="SAM" id="MobiDB-lite"/>
    </source>
</evidence>
<comment type="caution">
    <text evidence="3">The sequence shown here is derived from an EMBL/GenBank/DDBJ whole genome shotgun (WGS) entry which is preliminary data.</text>
</comment>
<proteinExistence type="predicted"/>
<feature type="region of interest" description="Disordered" evidence="1">
    <location>
        <begin position="373"/>
        <end position="397"/>
    </location>
</feature>
<protein>
    <recommendedName>
        <fullName evidence="5">Verru_Chthon cassette protein A</fullName>
    </recommendedName>
</protein>
<evidence type="ECO:0008006" key="5">
    <source>
        <dbReference type="Google" id="ProtNLM"/>
    </source>
</evidence>
<feature type="region of interest" description="Disordered" evidence="1">
    <location>
        <begin position="423"/>
        <end position="446"/>
    </location>
</feature>
<feature type="compositionally biased region" description="Polar residues" evidence="1">
    <location>
        <begin position="373"/>
        <end position="384"/>
    </location>
</feature>
<dbReference type="RefSeq" id="WP_379713984.1">
    <property type="nucleotide sequence ID" value="NZ_JBHTBS010000008.1"/>
</dbReference>
<feature type="transmembrane region" description="Helical" evidence="2">
    <location>
        <begin position="21"/>
        <end position="44"/>
    </location>
</feature>
<organism evidence="3 4">
    <name type="scientific">Haloferula chungangensis</name>
    <dbReference type="NCBI Taxonomy" id="1048331"/>
    <lineage>
        <taxon>Bacteria</taxon>
        <taxon>Pseudomonadati</taxon>
        <taxon>Verrucomicrobiota</taxon>
        <taxon>Verrucomicrobiia</taxon>
        <taxon>Verrucomicrobiales</taxon>
        <taxon>Verrucomicrobiaceae</taxon>
        <taxon>Haloferula</taxon>
    </lineage>
</organism>
<name>A0ABW2LAP5_9BACT</name>